<dbReference type="EMBL" id="CP022957">
    <property type="protein sequence ID" value="ASV31798.1"/>
    <property type="molecule type" value="Genomic_DNA"/>
</dbReference>
<evidence type="ECO:0000313" key="1">
    <source>
        <dbReference type="EMBL" id="ASV31798.1"/>
    </source>
</evidence>
<dbReference type="InterPro" id="IPR045749">
    <property type="entry name" value="DUF6090"/>
</dbReference>
<dbReference type="OrthoDB" id="821805at2"/>
<name>A0A223V9Z5_9FLAO</name>
<sequence>MIKIFRKIRQNLIMENKTSKYFRYAIGEIVLVVIGILIALQINNWNEERLENNREKITVQNLNTEFQENLRDLDSINTILKRTILATETIFAKFKEEDFQETDPIDSLLHYVIESPSWKPSEFVLNDLQNSGGLSKLNNPELKILLFNWSRFFKELQETMDQTEKTNINLIEYIREHGSLRNIDTKSKTFPYRPSQLKMNNASLLQNIQFENYIDDKLYVLKESDMAYTQAKILIQKILKETTIE</sequence>
<reference evidence="1 2" key="1">
    <citation type="submission" date="2017-08" db="EMBL/GenBank/DDBJ databases">
        <title>The complete genome sequence of Maribacter sp. B1, isolated from deep-sea sediment.</title>
        <authorList>
            <person name="Wu Y.-H."/>
            <person name="Cheng H."/>
            <person name="Xu X.-W."/>
        </authorList>
    </citation>
    <scope>NUCLEOTIDE SEQUENCE [LARGE SCALE GENOMIC DNA]</scope>
    <source>
        <strain evidence="1 2">B1</strain>
    </source>
</reference>
<dbReference type="AlphaFoldDB" id="A0A223V9Z5"/>
<gene>
    <name evidence="1" type="ORF">CJ263_17125</name>
</gene>
<dbReference type="Pfam" id="PF19578">
    <property type="entry name" value="DUF6090"/>
    <property type="match status" value="1"/>
</dbReference>
<dbReference type="Proteomes" id="UP000215244">
    <property type="component" value="Chromosome"/>
</dbReference>
<dbReference type="KEGG" id="marb:CJ263_17125"/>
<proteinExistence type="predicted"/>
<evidence type="ECO:0000313" key="2">
    <source>
        <dbReference type="Proteomes" id="UP000215244"/>
    </source>
</evidence>
<dbReference type="RefSeq" id="WP_094998385.1">
    <property type="nucleotide sequence ID" value="NZ_BMJL01000005.1"/>
</dbReference>
<keyword evidence="2" id="KW-1185">Reference proteome</keyword>
<protein>
    <submittedName>
        <fullName evidence="1">Uncharacterized protein</fullName>
    </submittedName>
</protein>
<accession>A0A223V9Z5</accession>
<organism evidence="1 2">
    <name type="scientific">Maribacter cobaltidurans</name>
    <dbReference type="NCBI Taxonomy" id="1178778"/>
    <lineage>
        <taxon>Bacteria</taxon>
        <taxon>Pseudomonadati</taxon>
        <taxon>Bacteroidota</taxon>
        <taxon>Flavobacteriia</taxon>
        <taxon>Flavobacteriales</taxon>
        <taxon>Flavobacteriaceae</taxon>
        <taxon>Maribacter</taxon>
    </lineage>
</organism>